<reference evidence="1 2" key="1">
    <citation type="journal article" date="2023" name="Sci. Data">
        <title>Genome assembly of the Korean intertidal mud-creeper Batillaria attramentaria.</title>
        <authorList>
            <person name="Patra A.K."/>
            <person name="Ho P.T."/>
            <person name="Jun S."/>
            <person name="Lee S.J."/>
            <person name="Kim Y."/>
            <person name="Won Y.J."/>
        </authorList>
    </citation>
    <scope>NUCLEOTIDE SEQUENCE [LARGE SCALE GENOMIC DNA]</scope>
    <source>
        <strain evidence="1">Wonlab-2016</strain>
    </source>
</reference>
<name>A0ABD0K5D7_9CAEN</name>
<dbReference type="AlphaFoldDB" id="A0ABD0K5D7"/>
<dbReference type="EMBL" id="JACVVK020000250">
    <property type="protein sequence ID" value="KAK7482130.1"/>
    <property type="molecule type" value="Genomic_DNA"/>
</dbReference>
<sequence length="99" mass="11489">MSVHVPHQSGGQINVGQEVNVTHQHTHQHRMRIRNTLVAQHYGDVIHHHGDVFYDQRGESCQPDVTHNHGDVNYVTNVQFNAYEQVECEYIPLVQHFIQ</sequence>
<protein>
    <submittedName>
        <fullName evidence="1">Uncharacterized protein</fullName>
    </submittedName>
</protein>
<evidence type="ECO:0000313" key="2">
    <source>
        <dbReference type="Proteomes" id="UP001519460"/>
    </source>
</evidence>
<gene>
    <name evidence="1" type="ORF">BaRGS_00026595</name>
</gene>
<evidence type="ECO:0000313" key="1">
    <source>
        <dbReference type="EMBL" id="KAK7482130.1"/>
    </source>
</evidence>
<accession>A0ABD0K5D7</accession>
<keyword evidence="2" id="KW-1185">Reference proteome</keyword>
<comment type="caution">
    <text evidence="1">The sequence shown here is derived from an EMBL/GenBank/DDBJ whole genome shotgun (WGS) entry which is preliminary data.</text>
</comment>
<dbReference type="Proteomes" id="UP001519460">
    <property type="component" value="Unassembled WGS sequence"/>
</dbReference>
<proteinExistence type="predicted"/>
<organism evidence="1 2">
    <name type="scientific">Batillaria attramentaria</name>
    <dbReference type="NCBI Taxonomy" id="370345"/>
    <lineage>
        <taxon>Eukaryota</taxon>
        <taxon>Metazoa</taxon>
        <taxon>Spiralia</taxon>
        <taxon>Lophotrochozoa</taxon>
        <taxon>Mollusca</taxon>
        <taxon>Gastropoda</taxon>
        <taxon>Caenogastropoda</taxon>
        <taxon>Sorbeoconcha</taxon>
        <taxon>Cerithioidea</taxon>
        <taxon>Batillariidae</taxon>
        <taxon>Batillaria</taxon>
    </lineage>
</organism>